<reference evidence="2 3" key="1">
    <citation type="submission" date="2024-10" db="EMBL/GenBank/DDBJ databases">
        <title>The Natural Products Discovery Center: Release of the First 8490 Sequenced Strains for Exploring Actinobacteria Biosynthetic Diversity.</title>
        <authorList>
            <person name="Kalkreuter E."/>
            <person name="Kautsar S.A."/>
            <person name="Yang D."/>
            <person name="Bader C.D."/>
            <person name="Teijaro C.N."/>
            <person name="Fluegel L."/>
            <person name="Davis C.M."/>
            <person name="Simpson J.R."/>
            <person name="Lauterbach L."/>
            <person name="Steele A.D."/>
            <person name="Gui C."/>
            <person name="Meng S."/>
            <person name="Li G."/>
            <person name="Viehrig K."/>
            <person name="Ye F."/>
            <person name="Su P."/>
            <person name="Kiefer A.F."/>
            <person name="Nichols A."/>
            <person name="Cepeda A.J."/>
            <person name="Yan W."/>
            <person name="Fan B."/>
            <person name="Jiang Y."/>
            <person name="Adhikari A."/>
            <person name="Zheng C.-J."/>
            <person name="Schuster L."/>
            <person name="Cowan T.M."/>
            <person name="Smanski M.J."/>
            <person name="Chevrette M.G."/>
            <person name="De Carvalho L.P.S."/>
            <person name="Shen B."/>
        </authorList>
    </citation>
    <scope>NUCLEOTIDE SEQUENCE [LARGE SCALE GENOMIC DNA]</scope>
    <source>
        <strain evidence="2 3">NPDC004550</strain>
    </source>
</reference>
<dbReference type="RefSeq" id="WP_387255186.1">
    <property type="nucleotide sequence ID" value="NZ_JBIALX010000019.1"/>
</dbReference>
<protein>
    <submittedName>
        <fullName evidence="2">Uncharacterized protein</fullName>
    </submittedName>
</protein>
<feature type="compositionally biased region" description="Basic residues" evidence="1">
    <location>
        <begin position="47"/>
        <end position="57"/>
    </location>
</feature>
<organism evidence="2 3">
    <name type="scientific">Nocardia africana</name>
    <dbReference type="NCBI Taxonomy" id="134964"/>
    <lineage>
        <taxon>Bacteria</taxon>
        <taxon>Bacillati</taxon>
        <taxon>Actinomycetota</taxon>
        <taxon>Actinomycetes</taxon>
        <taxon>Mycobacteriales</taxon>
        <taxon>Nocardiaceae</taxon>
        <taxon>Nocardia</taxon>
    </lineage>
</organism>
<comment type="caution">
    <text evidence="2">The sequence shown here is derived from an EMBL/GenBank/DDBJ whole genome shotgun (WGS) entry which is preliminary data.</text>
</comment>
<evidence type="ECO:0000256" key="1">
    <source>
        <dbReference type="SAM" id="MobiDB-lite"/>
    </source>
</evidence>
<dbReference type="Proteomes" id="UP001601521">
    <property type="component" value="Unassembled WGS sequence"/>
</dbReference>
<keyword evidence="3" id="KW-1185">Reference proteome</keyword>
<proteinExistence type="predicted"/>
<gene>
    <name evidence="2" type="ORF">ACFYTH_31205</name>
</gene>
<evidence type="ECO:0000313" key="2">
    <source>
        <dbReference type="EMBL" id="MFF0457850.1"/>
    </source>
</evidence>
<accession>A0ABW6NRS5</accession>
<sequence>MTNSDIDHTERLYLAGHSLTTCAQLTGFPATSIKRALYKRGTPMRPAGRHRNKPEPT</sequence>
<name>A0ABW6NRS5_9NOCA</name>
<dbReference type="EMBL" id="JBIALX010000019">
    <property type="protein sequence ID" value="MFF0457850.1"/>
    <property type="molecule type" value="Genomic_DNA"/>
</dbReference>
<evidence type="ECO:0000313" key="3">
    <source>
        <dbReference type="Proteomes" id="UP001601521"/>
    </source>
</evidence>
<feature type="region of interest" description="Disordered" evidence="1">
    <location>
        <begin position="36"/>
        <end position="57"/>
    </location>
</feature>